<dbReference type="Pfam" id="PF02817">
    <property type="entry name" value="E3_binding"/>
    <property type="match status" value="1"/>
</dbReference>
<evidence type="ECO:0000259" key="2">
    <source>
        <dbReference type="PROSITE" id="PS51826"/>
    </source>
</evidence>
<gene>
    <name evidence="3" type="ORF">ACFPP9_07915</name>
</gene>
<accession>A0ABW0PUD1</accession>
<dbReference type="SUPFAM" id="SSF47005">
    <property type="entry name" value="Peripheral subunit-binding domain of 2-oxo acid dehydrogenase complex"/>
    <property type="match status" value="1"/>
</dbReference>
<name>A0ABW0PUD1_9HYPH</name>
<organism evidence="3 4">
    <name type="scientific">Kaistia terrae</name>
    <dbReference type="NCBI Taxonomy" id="537017"/>
    <lineage>
        <taxon>Bacteria</taxon>
        <taxon>Pseudomonadati</taxon>
        <taxon>Pseudomonadota</taxon>
        <taxon>Alphaproteobacteria</taxon>
        <taxon>Hyphomicrobiales</taxon>
        <taxon>Kaistiaceae</taxon>
        <taxon>Kaistia</taxon>
    </lineage>
</organism>
<evidence type="ECO:0000256" key="1">
    <source>
        <dbReference type="ARBA" id="ARBA00007317"/>
    </source>
</evidence>
<dbReference type="InterPro" id="IPR004167">
    <property type="entry name" value="PSBD"/>
</dbReference>
<dbReference type="PROSITE" id="PS51826">
    <property type="entry name" value="PSBD"/>
    <property type="match status" value="1"/>
</dbReference>
<dbReference type="EMBL" id="JBHSML010000003">
    <property type="protein sequence ID" value="MFC5515693.1"/>
    <property type="molecule type" value="Genomic_DNA"/>
</dbReference>
<dbReference type="Proteomes" id="UP001596150">
    <property type="component" value="Unassembled WGS sequence"/>
</dbReference>
<comment type="similarity">
    <text evidence="1">Belongs to the 2-oxoacid dehydrogenase family.</text>
</comment>
<proteinExistence type="inferred from homology"/>
<dbReference type="Gene3D" id="4.10.320.10">
    <property type="entry name" value="E3-binding domain"/>
    <property type="match status" value="1"/>
</dbReference>
<comment type="caution">
    <text evidence="3">The sequence shown here is derived from an EMBL/GenBank/DDBJ whole genome shotgun (WGS) entry which is preliminary data.</text>
</comment>
<evidence type="ECO:0000313" key="4">
    <source>
        <dbReference type="Proteomes" id="UP001596150"/>
    </source>
</evidence>
<protein>
    <submittedName>
        <fullName evidence="3">E3 binding domain-containing protein</fullName>
    </submittedName>
</protein>
<evidence type="ECO:0000313" key="3">
    <source>
        <dbReference type="EMBL" id="MFC5515693.1"/>
    </source>
</evidence>
<reference evidence="4" key="1">
    <citation type="journal article" date="2019" name="Int. J. Syst. Evol. Microbiol.">
        <title>The Global Catalogue of Microorganisms (GCM) 10K type strain sequencing project: providing services to taxonomists for standard genome sequencing and annotation.</title>
        <authorList>
            <consortium name="The Broad Institute Genomics Platform"/>
            <consortium name="The Broad Institute Genome Sequencing Center for Infectious Disease"/>
            <person name="Wu L."/>
            <person name="Ma J."/>
        </authorList>
    </citation>
    <scope>NUCLEOTIDE SEQUENCE [LARGE SCALE GENOMIC DNA]</scope>
    <source>
        <strain evidence="4">KACC 12633</strain>
    </source>
</reference>
<dbReference type="InterPro" id="IPR036625">
    <property type="entry name" value="E3-bd_dom_sf"/>
</dbReference>
<keyword evidence="4" id="KW-1185">Reference proteome</keyword>
<feature type="domain" description="Peripheral subunit-binding (PSBD)" evidence="2">
    <location>
        <begin position="6"/>
        <end position="43"/>
    </location>
</feature>
<sequence>MNARTLASPYAKRLARERGVTLSLVTGTGPNGRIVADDLLRIVAVAAPEPAPAAVAAPMAAPAPAPAFAPARSISAFAATIDLAPLAAFITASGTGLSIDAFVIKAAARSAGAHATSIRWMRPEGGAVTLARAVALAPTEIDRLIGSDANVSVSADKVMVVSRLAAKGVRPVAGSLPSGVDLRILVVASDDATAAEALVIHDAEAISEVDAGSILTGFRDLIEAPLRLLV</sequence>
<dbReference type="RefSeq" id="WP_266342072.1">
    <property type="nucleotide sequence ID" value="NZ_JAPKNH010000001.1"/>
</dbReference>